<dbReference type="SUPFAM" id="SSF52540">
    <property type="entry name" value="P-loop containing nucleoside triphosphate hydrolases"/>
    <property type="match status" value="1"/>
</dbReference>
<dbReference type="InterPro" id="IPR003439">
    <property type="entry name" value="ABC_transporter-like_ATP-bd"/>
</dbReference>
<keyword evidence="13" id="KW-1185">Reference proteome</keyword>
<organism evidence="12 13">
    <name type="scientific">Zobellella taiwanensis</name>
    <dbReference type="NCBI Taxonomy" id="347535"/>
    <lineage>
        <taxon>Bacteria</taxon>
        <taxon>Pseudomonadati</taxon>
        <taxon>Pseudomonadota</taxon>
        <taxon>Gammaproteobacteria</taxon>
        <taxon>Aeromonadales</taxon>
        <taxon>Aeromonadaceae</taxon>
        <taxon>Zobellella</taxon>
    </lineage>
</organism>
<evidence type="ECO:0000256" key="9">
    <source>
        <dbReference type="PROSITE-ProRule" id="PRU01213"/>
    </source>
</evidence>
<keyword evidence="6 12" id="KW-0067">ATP-binding</keyword>
<evidence type="ECO:0000256" key="5">
    <source>
        <dbReference type="ARBA" id="ARBA00022741"/>
    </source>
</evidence>
<dbReference type="PANTHER" id="PTHR43514:SF10">
    <property type="entry name" value="MOLYBDENUM IMPORT ATP-BINDING PROTEIN MODC 2"/>
    <property type="match status" value="1"/>
</dbReference>
<keyword evidence="7" id="KW-1278">Translocase</keyword>
<dbReference type="Pfam" id="PF03459">
    <property type="entry name" value="TOBE"/>
    <property type="match status" value="1"/>
</dbReference>
<dbReference type="PROSITE" id="PS00211">
    <property type="entry name" value="ABC_TRANSPORTER_1"/>
    <property type="match status" value="1"/>
</dbReference>
<evidence type="ECO:0000256" key="2">
    <source>
        <dbReference type="ARBA" id="ARBA00022475"/>
    </source>
</evidence>
<evidence type="ECO:0000256" key="1">
    <source>
        <dbReference type="ARBA" id="ARBA00022448"/>
    </source>
</evidence>
<dbReference type="InterPro" id="IPR003593">
    <property type="entry name" value="AAA+_ATPase"/>
</dbReference>
<dbReference type="Gene3D" id="2.40.50.100">
    <property type="match status" value="1"/>
</dbReference>
<gene>
    <name evidence="12" type="primary">modC</name>
    <name evidence="12" type="ORF">C7I36_16335</name>
</gene>
<dbReference type="SMART" id="SM00382">
    <property type="entry name" value="AAA"/>
    <property type="match status" value="1"/>
</dbReference>
<dbReference type="InterPro" id="IPR050334">
    <property type="entry name" value="Molybdenum_import_ModC"/>
</dbReference>
<dbReference type="GO" id="GO:0140359">
    <property type="term" value="F:ABC-type transporter activity"/>
    <property type="evidence" value="ECO:0007669"/>
    <property type="project" value="InterPro"/>
</dbReference>
<keyword evidence="2" id="KW-1003">Cell membrane</keyword>
<dbReference type="SUPFAM" id="SSF50331">
    <property type="entry name" value="MOP-like"/>
    <property type="match status" value="1"/>
</dbReference>
<dbReference type="GO" id="GO:0016020">
    <property type="term" value="C:membrane"/>
    <property type="evidence" value="ECO:0007669"/>
    <property type="project" value="InterPro"/>
</dbReference>
<evidence type="ECO:0000256" key="4">
    <source>
        <dbReference type="ARBA" id="ARBA00022519"/>
    </source>
</evidence>
<feature type="domain" description="Mop" evidence="11">
    <location>
        <begin position="288"/>
        <end position="353"/>
    </location>
</feature>
<sequence>MLRAEFTLQRRAFSLEVGFEVPLSGVTVLFGPSGCGKTTLLRAMAGLEPCQGRLRLGEECWQDGQRRLPTHRRRLGYVFQEASLFPHLSARGNLDYGWKRLPPAERQLAPQTVIDWLGLAPLLGHRAHELSGGQRQRVAIGRALLTSPRILLLDEPLSALDRAAKQEILPYLEELAARSGVPIFYVTHAPEEVERLADRVILMERGRIKRIESLRDALTRPDSPLFVEEGAASILEGVIGPGLDDGRTPFDFGGQRLWLVKPLRRQPTRARLRILASDVSLSLAPLDGVSILNQLPMRIRRLHPAKEGRVLVSGELADGQGLLAEVSAYSAGQLRLAEGQGCYALIKAVALLS</sequence>
<keyword evidence="1" id="KW-0813">Transport</keyword>
<reference evidence="12 13" key="1">
    <citation type="submission" date="2018-03" db="EMBL/GenBank/DDBJ databases">
        <title>The draft genome of Zobellella taiwanensis JCM 13381.</title>
        <authorList>
            <person name="Liu L."/>
            <person name="Li L."/>
            <person name="Wang T."/>
            <person name="Zhang X."/>
            <person name="Liang L."/>
        </authorList>
    </citation>
    <scope>NUCLEOTIDE SEQUENCE [LARGE SCALE GENOMIC DNA]</scope>
    <source>
        <strain evidence="12 13">JCM 13381</strain>
    </source>
</reference>
<evidence type="ECO:0000313" key="12">
    <source>
        <dbReference type="EMBL" id="PSJ36796.1"/>
    </source>
</evidence>
<dbReference type="InterPro" id="IPR027417">
    <property type="entry name" value="P-loop_NTPase"/>
</dbReference>
<protein>
    <submittedName>
        <fullName evidence="12">Molybdenum ABC transporter ATP-binding protein</fullName>
    </submittedName>
</protein>
<dbReference type="InterPro" id="IPR017871">
    <property type="entry name" value="ABC_transporter-like_CS"/>
</dbReference>
<dbReference type="EMBL" id="PXYH01000033">
    <property type="protein sequence ID" value="PSJ36796.1"/>
    <property type="molecule type" value="Genomic_DNA"/>
</dbReference>
<dbReference type="PANTHER" id="PTHR43514">
    <property type="entry name" value="ABC TRANSPORTER I FAMILY MEMBER 10"/>
    <property type="match status" value="1"/>
</dbReference>
<accession>A0A2P7QFU8</accession>
<dbReference type="InterPro" id="IPR008995">
    <property type="entry name" value="Mo/tungstate-bd_C_term_dom"/>
</dbReference>
<keyword evidence="5" id="KW-0547">Nucleotide-binding</keyword>
<dbReference type="GO" id="GO:0016887">
    <property type="term" value="F:ATP hydrolysis activity"/>
    <property type="evidence" value="ECO:0007669"/>
    <property type="project" value="InterPro"/>
</dbReference>
<evidence type="ECO:0000259" key="10">
    <source>
        <dbReference type="PROSITE" id="PS50893"/>
    </source>
</evidence>
<evidence type="ECO:0000256" key="6">
    <source>
        <dbReference type="ARBA" id="ARBA00022840"/>
    </source>
</evidence>
<evidence type="ECO:0000256" key="3">
    <source>
        <dbReference type="ARBA" id="ARBA00022505"/>
    </source>
</evidence>
<feature type="domain" description="ABC transporter" evidence="10">
    <location>
        <begin position="2"/>
        <end position="230"/>
    </location>
</feature>
<comment type="caution">
    <text evidence="12">The sequence shown here is derived from an EMBL/GenBank/DDBJ whole genome shotgun (WGS) entry which is preliminary data.</text>
</comment>
<name>A0A2P7QFU8_9GAMM</name>
<dbReference type="Pfam" id="PF00005">
    <property type="entry name" value="ABC_tran"/>
    <property type="match status" value="1"/>
</dbReference>
<dbReference type="InterPro" id="IPR004606">
    <property type="entry name" value="Mop_domain"/>
</dbReference>
<dbReference type="AlphaFoldDB" id="A0A2P7QFU8"/>
<dbReference type="InterPro" id="IPR011868">
    <property type="entry name" value="ModC_ABC_ATP-bd"/>
</dbReference>
<evidence type="ECO:0000256" key="8">
    <source>
        <dbReference type="ARBA" id="ARBA00023136"/>
    </source>
</evidence>
<evidence type="ECO:0000313" key="13">
    <source>
        <dbReference type="Proteomes" id="UP000242181"/>
    </source>
</evidence>
<keyword evidence="4" id="KW-0997">Cell inner membrane</keyword>
<evidence type="ECO:0000256" key="7">
    <source>
        <dbReference type="ARBA" id="ARBA00022967"/>
    </source>
</evidence>
<dbReference type="PROSITE" id="PS50893">
    <property type="entry name" value="ABC_TRANSPORTER_2"/>
    <property type="match status" value="1"/>
</dbReference>
<dbReference type="GO" id="GO:0015098">
    <property type="term" value="F:molybdate ion transmembrane transporter activity"/>
    <property type="evidence" value="ECO:0007669"/>
    <property type="project" value="InterPro"/>
</dbReference>
<dbReference type="Proteomes" id="UP000242181">
    <property type="component" value="Unassembled WGS sequence"/>
</dbReference>
<dbReference type="OrthoDB" id="9802264at2"/>
<dbReference type="InterPro" id="IPR005116">
    <property type="entry name" value="Transp-assoc_OB_typ1"/>
</dbReference>
<keyword evidence="3 9" id="KW-0500">Molybdenum</keyword>
<dbReference type="GO" id="GO:0005524">
    <property type="term" value="F:ATP binding"/>
    <property type="evidence" value="ECO:0007669"/>
    <property type="project" value="UniProtKB-KW"/>
</dbReference>
<proteinExistence type="predicted"/>
<dbReference type="NCBIfam" id="TIGR02142">
    <property type="entry name" value="modC_ABC"/>
    <property type="match status" value="1"/>
</dbReference>
<keyword evidence="8" id="KW-0472">Membrane</keyword>
<dbReference type="PROSITE" id="PS51866">
    <property type="entry name" value="MOP"/>
    <property type="match status" value="1"/>
</dbReference>
<dbReference type="Gene3D" id="3.40.50.300">
    <property type="entry name" value="P-loop containing nucleotide triphosphate hydrolases"/>
    <property type="match status" value="1"/>
</dbReference>
<evidence type="ECO:0000259" key="11">
    <source>
        <dbReference type="PROSITE" id="PS51866"/>
    </source>
</evidence>